<evidence type="ECO:0000256" key="2">
    <source>
        <dbReference type="ARBA" id="ARBA00022448"/>
    </source>
</evidence>
<feature type="domain" description="Syntaxin 6/10/61 N-terminal" evidence="10">
    <location>
        <begin position="5"/>
        <end position="99"/>
    </location>
</feature>
<dbReference type="GO" id="GO:0015031">
    <property type="term" value="P:protein transport"/>
    <property type="evidence" value="ECO:0007669"/>
    <property type="project" value="UniProtKB-KW"/>
</dbReference>
<keyword evidence="2" id="KW-0813">Transport</keyword>
<evidence type="ECO:0000313" key="12">
    <source>
        <dbReference type="Proteomes" id="UP001142055"/>
    </source>
</evidence>
<dbReference type="EMBL" id="JAPWDV010000001">
    <property type="protein sequence ID" value="KAJ6222225.1"/>
    <property type="molecule type" value="Genomic_DNA"/>
</dbReference>
<keyword evidence="6" id="KW-0333">Golgi apparatus</keyword>
<dbReference type="GO" id="GO:0005794">
    <property type="term" value="C:Golgi apparatus"/>
    <property type="evidence" value="ECO:0007669"/>
    <property type="project" value="UniProtKB-SubCell"/>
</dbReference>
<gene>
    <name evidence="11" type="ORF">RDWZM_000770</name>
</gene>
<organism evidence="11 12">
    <name type="scientific">Blomia tropicalis</name>
    <name type="common">Mite</name>
    <dbReference type="NCBI Taxonomy" id="40697"/>
    <lineage>
        <taxon>Eukaryota</taxon>
        <taxon>Metazoa</taxon>
        <taxon>Ecdysozoa</taxon>
        <taxon>Arthropoda</taxon>
        <taxon>Chelicerata</taxon>
        <taxon>Arachnida</taxon>
        <taxon>Acari</taxon>
        <taxon>Acariformes</taxon>
        <taxon>Sarcoptiformes</taxon>
        <taxon>Astigmata</taxon>
        <taxon>Glycyphagoidea</taxon>
        <taxon>Echimyopodidae</taxon>
        <taxon>Blomia</taxon>
    </lineage>
</organism>
<sequence length="223" mass="25973">MSLEDPYIIVQNEVFDALQKLRNNYTRWKDLQENSTDITREDYNVSVMELKNGIKSIMWDLDELEESLDNSDRQSKLDRTELEKRRNFISQTREEVQSMNEKLTKSGSKLKAMSDFPINFGTQPQNGTKYTRLINAPDASNHGENILFKANFDTEDDNKSPYVPEHSIMFRDTDLSVNVINSHPGRVERLKQLLHLTTERRQWMAFGLIATIFLLIIIVASRN</sequence>
<comment type="similarity">
    <text evidence="1">Belongs to the syntaxin family.</text>
</comment>
<dbReference type="InterPro" id="IPR010989">
    <property type="entry name" value="SNARE"/>
</dbReference>
<evidence type="ECO:0000256" key="5">
    <source>
        <dbReference type="ARBA" id="ARBA00022989"/>
    </source>
</evidence>
<keyword evidence="3 9" id="KW-0812">Transmembrane</keyword>
<dbReference type="Proteomes" id="UP001142055">
    <property type="component" value="Chromosome 1"/>
</dbReference>
<evidence type="ECO:0000256" key="3">
    <source>
        <dbReference type="ARBA" id="ARBA00022692"/>
    </source>
</evidence>
<dbReference type="FunFam" id="1.20.58.90:FF:000004">
    <property type="entry name" value="Syntaxin 10"/>
    <property type="match status" value="1"/>
</dbReference>
<name>A0A9Q0MAH4_BLOTA</name>
<evidence type="ECO:0000259" key="10">
    <source>
        <dbReference type="Pfam" id="PF09177"/>
    </source>
</evidence>
<evidence type="ECO:0000256" key="7">
    <source>
        <dbReference type="ARBA" id="ARBA00023136"/>
    </source>
</evidence>
<feature type="transmembrane region" description="Helical" evidence="9">
    <location>
        <begin position="203"/>
        <end position="221"/>
    </location>
</feature>
<protein>
    <recommendedName>
        <fullName evidence="10">Syntaxin 6/10/61 N-terminal domain-containing protein</fullName>
    </recommendedName>
</protein>
<keyword evidence="4" id="KW-0653">Protein transport</keyword>
<evidence type="ECO:0000256" key="1">
    <source>
        <dbReference type="ARBA" id="ARBA00009063"/>
    </source>
</evidence>
<dbReference type="OMA" id="RNAYIIN"/>
<keyword evidence="12" id="KW-1185">Reference proteome</keyword>
<evidence type="ECO:0000256" key="9">
    <source>
        <dbReference type="SAM" id="Phobius"/>
    </source>
</evidence>
<dbReference type="Pfam" id="PF09177">
    <property type="entry name" value="STX6_10_61_N"/>
    <property type="match status" value="1"/>
</dbReference>
<evidence type="ECO:0000256" key="8">
    <source>
        <dbReference type="ARBA" id="ARBA00037801"/>
    </source>
</evidence>
<dbReference type="InterPro" id="IPR015260">
    <property type="entry name" value="Syntaxin-6/10/61_N"/>
</dbReference>
<dbReference type="CDD" id="cd21443">
    <property type="entry name" value="SNARE_NTD_STX6_STX10"/>
    <property type="match status" value="1"/>
</dbReference>
<evidence type="ECO:0000313" key="11">
    <source>
        <dbReference type="EMBL" id="KAJ6222225.1"/>
    </source>
</evidence>
<dbReference type="AlphaFoldDB" id="A0A9Q0MAH4"/>
<dbReference type="GO" id="GO:0016020">
    <property type="term" value="C:membrane"/>
    <property type="evidence" value="ECO:0007669"/>
    <property type="project" value="InterPro"/>
</dbReference>
<accession>A0A9Q0MAH4</accession>
<keyword evidence="7 9" id="KW-0472">Membrane</keyword>
<dbReference type="GO" id="GO:0048193">
    <property type="term" value="P:Golgi vesicle transport"/>
    <property type="evidence" value="ECO:0007669"/>
    <property type="project" value="InterPro"/>
</dbReference>
<evidence type="ECO:0000256" key="6">
    <source>
        <dbReference type="ARBA" id="ARBA00023034"/>
    </source>
</evidence>
<reference evidence="11" key="1">
    <citation type="submission" date="2022-12" db="EMBL/GenBank/DDBJ databases">
        <title>Genome assemblies of Blomia tropicalis.</title>
        <authorList>
            <person name="Cui Y."/>
        </authorList>
    </citation>
    <scope>NUCLEOTIDE SEQUENCE</scope>
    <source>
        <tissue evidence="11">Adult mites</tissue>
    </source>
</reference>
<keyword evidence="5 9" id="KW-1133">Transmembrane helix</keyword>
<proteinExistence type="inferred from homology"/>
<comment type="caution">
    <text evidence="11">The sequence shown here is derived from an EMBL/GenBank/DDBJ whole genome shotgun (WGS) entry which is preliminary data.</text>
</comment>
<comment type="subcellular location">
    <subcellularLocation>
        <location evidence="8">Golgi apparatus</location>
        <location evidence="8">trans-Golgi network membrane</location>
        <topology evidence="8">Single-pass type IV membrane protein</topology>
    </subcellularLocation>
</comment>
<dbReference type="Gene3D" id="1.20.58.90">
    <property type="match status" value="1"/>
</dbReference>
<dbReference type="SUPFAM" id="SSF47661">
    <property type="entry name" value="t-snare proteins"/>
    <property type="match status" value="1"/>
</dbReference>
<evidence type="ECO:0000256" key="4">
    <source>
        <dbReference type="ARBA" id="ARBA00022927"/>
    </source>
</evidence>